<reference evidence="2" key="1">
    <citation type="submission" date="2019-11" db="EMBL/GenBank/DDBJ databases">
        <title>Acidithiobacillus ferrianus sp. nov.: a facultatively anaerobic and extremely acidophilic chemolithoautotroph.</title>
        <authorList>
            <person name="Norris P.R."/>
            <person name="Falagan C."/>
            <person name="Moya-Beltran A."/>
            <person name="Castro M."/>
            <person name="Quatrini R."/>
            <person name="Johnson D.B."/>
        </authorList>
    </citation>
    <scope>NUCLEOTIDE SEQUENCE [LARGE SCALE GENOMIC DNA]</scope>
    <source>
        <strain evidence="2">MG</strain>
    </source>
</reference>
<dbReference type="PROSITE" id="PS51257">
    <property type="entry name" value="PROKAR_LIPOPROTEIN"/>
    <property type="match status" value="1"/>
</dbReference>
<protein>
    <recommendedName>
        <fullName evidence="3">Lipoprotein</fullName>
    </recommendedName>
</protein>
<gene>
    <name evidence="2" type="ORF">GL267_08070</name>
</gene>
<accession>A0A845U9P3</accession>
<evidence type="ECO:0000313" key="2">
    <source>
        <dbReference type="EMBL" id="NDU42601.1"/>
    </source>
</evidence>
<evidence type="ECO:0008006" key="3">
    <source>
        <dbReference type="Google" id="ProtNLM"/>
    </source>
</evidence>
<evidence type="ECO:0000256" key="1">
    <source>
        <dbReference type="SAM" id="MobiDB-lite"/>
    </source>
</evidence>
<feature type="region of interest" description="Disordered" evidence="1">
    <location>
        <begin position="205"/>
        <end position="246"/>
    </location>
</feature>
<dbReference type="RefSeq" id="WP_163097816.1">
    <property type="nucleotide sequence ID" value="NZ_CP127523.1"/>
</dbReference>
<dbReference type="AlphaFoldDB" id="A0A845U9P3"/>
<dbReference type="EMBL" id="WNJL01000030">
    <property type="protein sequence ID" value="NDU42601.1"/>
    <property type="molecule type" value="Genomic_DNA"/>
</dbReference>
<sequence>MKTNHYIRAIALFGTVAALSGCAYQYTSASLIGLRHPERFLLAVNKGFHRTEISDQAVASVSDMHKPKFVSAKEEYFLQSAPLVTGGVYSIFDVTLHLSNGATQKGSILLQYYDFGNERVKWVPQGGIDYPRLEAFLRQHGTGEKVAIYRKESQLYNHCIYRWGRRIDSLPHMNEVVPDSMGATIYNSKAAQINNEIERRYHVSTMPHCGSRPSNPMSNPPDGVNPKFSGKIMNEYDGPGSLPVLK</sequence>
<name>A0A845U9P3_9PROT</name>
<organism evidence="2">
    <name type="scientific">Acidithiobacillus ferrianus</name>
    <dbReference type="NCBI Taxonomy" id="2678518"/>
    <lineage>
        <taxon>Bacteria</taxon>
        <taxon>Pseudomonadati</taxon>
        <taxon>Pseudomonadota</taxon>
        <taxon>Acidithiobacillia</taxon>
        <taxon>Acidithiobacillales</taxon>
        <taxon>Acidithiobacillaceae</taxon>
        <taxon>Acidithiobacillus</taxon>
    </lineage>
</organism>
<proteinExistence type="predicted"/>
<comment type="caution">
    <text evidence="2">The sequence shown here is derived from an EMBL/GenBank/DDBJ whole genome shotgun (WGS) entry which is preliminary data.</text>
</comment>